<reference evidence="3 4" key="1">
    <citation type="submission" date="2016-07" db="EMBL/GenBank/DDBJ databases">
        <title>Draft genome sequence of Prauserella muralis DSM 45305, isolated from a mould-covered wall in an indoor environment.</title>
        <authorList>
            <person name="Ruckert C."/>
            <person name="Albersmeier A."/>
            <person name="Jiang C.-L."/>
            <person name="Jiang Y."/>
            <person name="Kalinowski J."/>
            <person name="Schneider O."/>
            <person name="Winkler A."/>
            <person name="Zotchev S.B."/>
        </authorList>
    </citation>
    <scope>NUCLEOTIDE SEQUENCE [LARGE SCALE GENOMIC DNA]</scope>
    <source>
        <strain evidence="3 4">DSM 45305</strain>
    </source>
</reference>
<evidence type="ECO:0000313" key="3">
    <source>
        <dbReference type="EMBL" id="PXY25457.1"/>
    </source>
</evidence>
<dbReference type="Gene3D" id="3.90.1750.20">
    <property type="entry name" value="Putative Large Serine Recombinase, Chain B, Domain 2"/>
    <property type="match status" value="1"/>
</dbReference>
<accession>A0A2V4AVU5</accession>
<feature type="domain" description="Resolvase/invertase-type recombinase catalytic" evidence="2">
    <location>
        <begin position="31"/>
        <end position="199"/>
    </location>
</feature>
<sequence>MESRVSRAGLSDLAVSPFGLPLALHAKEVRVAWVGRTSTEENQDPRQSLLRQLERSKVSLPESWFIVCHFYDVESGRMELEQRGRATDYERFDIPIARDGGIADLLTEAQQADRRFDVVICESMARTARKMYESLSVERALERAEVPVFAANEPIMLSGGRAQQILQRRINQSVAEYEVLNMLELSWGGTCTHVREGYNIGKPCYGYRAKKIRHPNPVKAEKGLTKTRLEPDGARAETVTLIAKWRYHKELGYDTIAERLNADLDKHPPPEPPGKSRARGAWSKSSVAEVLKNPKYTGYQVYNRRARRSRGGRNKPNPPELWVWSVEPAHEPLIPKWMFDAFNAASGQKTGSRDGPEPNVHRYTRRTYRYRSRVICDCGRRMMGHRHKRGYTYYRCWPTNNNRGRPDKHSGHPRTVYVREESINAVVEQAFSEFLFHPDRRTLLIGDMDRAEERASQERAERRARLQRRTADLARRQDNVLGQAENADPADPFTQGLRDRYNDLQAERQLVLDEIAELDAQDPAEPRRASDADLDVLDALPHLALNLNRAPEGHQQRLFELTKLHVQVHYPTHEATLVITLPREDLEMISTVATALQRPAHPPIRACITAKPQVEASVNAVRAPGAARTGCTRSPHPLSQQGRLAQIAHGGR</sequence>
<dbReference type="AlphaFoldDB" id="A0A2V4AVU5"/>
<dbReference type="SUPFAM" id="SSF53041">
    <property type="entry name" value="Resolvase-like"/>
    <property type="match status" value="1"/>
</dbReference>
<dbReference type="InterPro" id="IPR006119">
    <property type="entry name" value="Resolv_N"/>
</dbReference>
<proteinExistence type="predicted"/>
<protein>
    <submittedName>
        <fullName evidence="3">Recombinase</fullName>
    </submittedName>
</protein>
<feature type="region of interest" description="Disordered" evidence="1">
    <location>
        <begin position="627"/>
        <end position="652"/>
    </location>
</feature>
<dbReference type="Gene3D" id="3.40.50.1390">
    <property type="entry name" value="Resolvase, N-terminal catalytic domain"/>
    <property type="match status" value="1"/>
</dbReference>
<evidence type="ECO:0000256" key="1">
    <source>
        <dbReference type="SAM" id="MobiDB-lite"/>
    </source>
</evidence>
<dbReference type="Proteomes" id="UP000249915">
    <property type="component" value="Unassembled WGS sequence"/>
</dbReference>
<dbReference type="SMART" id="SM00857">
    <property type="entry name" value="Resolvase"/>
    <property type="match status" value="1"/>
</dbReference>
<dbReference type="GO" id="GO:0003677">
    <property type="term" value="F:DNA binding"/>
    <property type="evidence" value="ECO:0007669"/>
    <property type="project" value="InterPro"/>
</dbReference>
<dbReference type="EMBL" id="MASW01000003">
    <property type="protein sequence ID" value="PXY25457.1"/>
    <property type="molecule type" value="Genomic_DNA"/>
</dbReference>
<feature type="compositionally biased region" description="Basic and acidic residues" evidence="1">
    <location>
        <begin position="454"/>
        <end position="478"/>
    </location>
</feature>
<evidence type="ECO:0000259" key="2">
    <source>
        <dbReference type="SMART" id="SM00857"/>
    </source>
</evidence>
<dbReference type="InterPro" id="IPR036162">
    <property type="entry name" value="Resolvase-like_N_sf"/>
</dbReference>
<dbReference type="PANTHER" id="PTHR30461">
    <property type="entry name" value="DNA-INVERTASE FROM LAMBDOID PROPHAGE"/>
    <property type="match status" value="1"/>
</dbReference>
<comment type="caution">
    <text evidence="3">The sequence shown here is derived from an EMBL/GenBank/DDBJ whole genome shotgun (WGS) entry which is preliminary data.</text>
</comment>
<keyword evidence="4" id="KW-1185">Reference proteome</keyword>
<feature type="region of interest" description="Disordered" evidence="1">
    <location>
        <begin position="454"/>
        <end position="496"/>
    </location>
</feature>
<organism evidence="3 4">
    <name type="scientific">Prauserella muralis</name>
    <dbReference type="NCBI Taxonomy" id="588067"/>
    <lineage>
        <taxon>Bacteria</taxon>
        <taxon>Bacillati</taxon>
        <taxon>Actinomycetota</taxon>
        <taxon>Actinomycetes</taxon>
        <taxon>Pseudonocardiales</taxon>
        <taxon>Pseudonocardiaceae</taxon>
        <taxon>Prauserella</taxon>
    </lineage>
</organism>
<dbReference type="InterPro" id="IPR011109">
    <property type="entry name" value="DNA_bind_recombinase_dom"/>
</dbReference>
<dbReference type="InterPro" id="IPR025827">
    <property type="entry name" value="Zn_ribbon_recom_dom"/>
</dbReference>
<evidence type="ECO:0000313" key="4">
    <source>
        <dbReference type="Proteomes" id="UP000249915"/>
    </source>
</evidence>
<dbReference type="OrthoDB" id="3372479at2"/>
<feature type="region of interest" description="Disordered" evidence="1">
    <location>
        <begin position="263"/>
        <end position="285"/>
    </location>
</feature>
<name>A0A2V4AVU5_9PSEU</name>
<gene>
    <name evidence="3" type="ORF">BAY60_18980</name>
</gene>
<dbReference type="Pfam" id="PF13408">
    <property type="entry name" value="Zn_ribbon_recom"/>
    <property type="match status" value="1"/>
</dbReference>
<dbReference type="InterPro" id="IPR038109">
    <property type="entry name" value="DNA_bind_recomb_sf"/>
</dbReference>
<dbReference type="GO" id="GO:0000150">
    <property type="term" value="F:DNA strand exchange activity"/>
    <property type="evidence" value="ECO:0007669"/>
    <property type="project" value="InterPro"/>
</dbReference>
<dbReference type="InterPro" id="IPR050639">
    <property type="entry name" value="SSR_resolvase"/>
</dbReference>
<dbReference type="PANTHER" id="PTHR30461:SF23">
    <property type="entry name" value="DNA RECOMBINASE-RELATED"/>
    <property type="match status" value="1"/>
</dbReference>
<dbReference type="Pfam" id="PF07508">
    <property type="entry name" value="Recombinase"/>
    <property type="match status" value="1"/>
</dbReference>